<name>A0A0N0ZQ99_THESC</name>
<evidence type="ECO:0000313" key="2">
    <source>
        <dbReference type="Proteomes" id="UP000053099"/>
    </source>
</evidence>
<protein>
    <recommendedName>
        <fullName evidence="3">DUF3996 domain-containing protein</fullName>
    </recommendedName>
</protein>
<accession>A0A0N0ZQ99</accession>
<sequence length="146" mass="15472">MRRILGVLMVAFGLGLAQFSVENLKPSLAAVGGTQGFGLEASWHCQLFQPPVGEVRPALDVGYDVNGNWNGAFLFRYLYPLAEGLKGGVGLGVVIPGFQFGNTSLYFRADAEYDLKATLGAPLFLGGDLGVAAGKLAAQLKVGYRF</sequence>
<evidence type="ECO:0000313" key="1">
    <source>
        <dbReference type="EMBL" id="KPD28269.1"/>
    </source>
</evidence>
<organism evidence="1 2">
    <name type="scientific">Thermus scotoductus</name>
    <dbReference type="NCBI Taxonomy" id="37636"/>
    <lineage>
        <taxon>Bacteria</taxon>
        <taxon>Thermotogati</taxon>
        <taxon>Deinococcota</taxon>
        <taxon>Deinococci</taxon>
        <taxon>Thermales</taxon>
        <taxon>Thermaceae</taxon>
        <taxon>Thermus</taxon>
    </lineage>
</organism>
<gene>
    <name evidence="1" type="ORF">AN926_09085</name>
</gene>
<evidence type="ECO:0008006" key="3">
    <source>
        <dbReference type="Google" id="ProtNLM"/>
    </source>
</evidence>
<dbReference type="EMBL" id="LJJR01000028">
    <property type="protein sequence ID" value="KPD28269.1"/>
    <property type="molecule type" value="Genomic_DNA"/>
</dbReference>
<comment type="caution">
    <text evidence="1">The sequence shown here is derived from an EMBL/GenBank/DDBJ whole genome shotgun (WGS) entry which is preliminary data.</text>
</comment>
<reference evidence="1 2" key="1">
    <citation type="submission" date="2015-09" db="EMBL/GenBank/DDBJ databases">
        <title>Draft genome sequence of Thermus scotoductus strain K1 isolated from a geothermal spring in Nagorno-Karabakh, Armenia.</title>
        <authorList>
            <person name="Saghatelyan A."/>
            <person name="Poghosyan L."/>
            <person name="Panosyan H."/>
            <person name="Birkeland N.-K."/>
        </authorList>
    </citation>
    <scope>NUCLEOTIDE SEQUENCE [LARGE SCALE GENOMIC DNA]</scope>
    <source>
        <strain evidence="1 2">K1</strain>
    </source>
</reference>
<proteinExistence type="predicted"/>
<dbReference type="Proteomes" id="UP000053099">
    <property type="component" value="Unassembled WGS sequence"/>
</dbReference>
<dbReference type="AlphaFoldDB" id="A0A0N0ZQ99"/>
<dbReference type="PATRIC" id="fig|37636.3.peg.1010"/>